<gene>
    <name evidence="5" type="ORF">ERS132410_00787</name>
</gene>
<keyword evidence="1" id="KW-0547">Nucleotide-binding</keyword>
<dbReference type="GO" id="GO:0004386">
    <property type="term" value="F:helicase activity"/>
    <property type="evidence" value="ECO:0007669"/>
    <property type="project" value="UniProtKB-KW"/>
</dbReference>
<dbReference type="PIRSF" id="PIRSF031475">
    <property type="entry name" value="UCP031475"/>
    <property type="match status" value="1"/>
</dbReference>
<dbReference type="Pfam" id="PF12684">
    <property type="entry name" value="DUF3799"/>
    <property type="match status" value="1"/>
</dbReference>
<reference evidence="5 6" key="1">
    <citation type="submission" date="2016-02" db="EMBL/GenBank/DDBJ databases">
        <authorList>
            <consortium name="Pathogen Informatics"/>
        </authorList>
    </citation>
    <scope>NUCLEOTIDE SEQUENCE [LARGE SCALE GENOMIC DNA]</scope>
    <source>
        <strain evidence="5 6">LSS48</strain>
    </source>
</reference>
<organism evidence="5 6">
    <name type="scientific">Streptococcus suis</name>
    <dbReference type="NCBI Taxonomy" id="1307"/>
    <lineage>
        <taxon>Bacteria</taxon>
        <taxon>Bacillati</taxon>
        <taxon>Bacillota</taxon>
        <taxon>Bacilli</taxon>
        <taxon>Lactobacillales</taxon>
        <taxon>Streptococcaceae</taxon>
        <taxon>Streptococcus</taxon>
    </lineage>
</organism>
<evidence type="ECO:0000313" key="6">
    <source>
        <dbReference type="Proteomes" id="UP000073485"/>
    </source>
</evidence>
<dbReference type="GO" id="GO:0005524">
    <property type="term" value="F:ATP binding"/>
    <property type="evidence" value="ECO:0007669"/>
    <property type="project" value="UniProtKB-KW"/>
</dbReference>
<sequence>MTKLTEENYYKDRQWLSNSRFKAYMDCEAKAKAIDDKEWTDNRDDTALLVGNYVHTYFESEEAHANFIDTNKTRMISSRGATKSELKKEFQVAQNMIDALKDDEKFLGLYHGAPGDDVRKEMVLEGEIFGIKVKGKVDSINLTEGYFVDLKTMKTIRGLEWSDAERKKIHGAAANILGFRYDVQLGLYQELLRQMGYPNFVPFVVAVSKEDVPDKAVITIPQYFLDEGLQFFENNVERVAGIIAGEIKPEGCGNCDYCRSKRTLDRVINLDDLIAGIF</sequence>
<name>A0A0Z8ESC6_STRSU</name>
<evidence type="ECO:0000256" key="2">
    <source>
        <dbReference type="ARBA" id="ARBA00022806"/>
    </source>
</evidence>
<dbReference type="InterPro" id="IPR016974">
    <property type="entry name" value="Uncharacterised_phage-assoc"/>
</dbReference>
<evidence type="ECO:0000256" key="3">
    <source>
        <dbReference type="ARBA" id="ARBA00022840"/>
    </source>
</evidence>
<evidence type="ECO:0000259" key="4">
    <source>
        <dbReference type="Pfam" id="PF12684"/>
    </source>
</evidence>
<proteinExistence type="predicted"/>
<dbReference type="Gene3D" id="3.90.320.10">
    <property type="match status" value="1"/>
</dbReference>
<keyword evidence="2" id="KW-0347">Helicase</keyword>
<evidence type="ECO:0000256" key="1">
    <source>
        <dbReference type="ARBA" id="ARBA00022741"/>
    </source>
</evidence>
<dbReference type="AlphaFoldDB" id="A0A0Z8ESC6"/>
<accession>A0A0Z8ESC6</accession>
<evidence type="ECO:0000313" key="5">
    <source>
        <dbReference type="EMBL" id="CYU67085.1"/>
    </source>
</evidence>
<dbReference type="EMBL" id="FIGO01000004">
    <property type="protein sequence ID" value="CYU67085.1"/>
    <property type="molecule type" value="Genomic_DNA"/>
</dbReference>
<dbReference type="Proteomes" id="UP000073485">
    <property type="component" value="Unassembled WGS sequence"/>
</dbReference>
<protein>
    <submittedName>
        <fullName evidence="5">Phage protein</fullName>
    </submittedName>
</protein>
<dbReference type="RefSeq" id="WP_044765030.1">
    <property type="nucleotide sequence ID" value="NZ_CEHU01000009.1"/>
</dbReference>
<keyword evidence="3" id="KW-0067">ATP-binding</keyword>
<dbReference type="InterPro" id="IPR024432">
    <property type="entry name" value="Put_RecE_PDDEXK-like_dom"/>
</dbReference>
<dbReference type="InterPro" id="IPR011604">
    <property type="entry name" value="PDDEXK-like_dom_sf"/>
</dbReference>
<keyword evidence="2" id="KW-0378">Hydrolase</keyword>
<feature type="domain" description="Putative exodeoxyribonuclease 8 PDDEXK-like" evidence="4">
    <location>
        <begin position="17"/>
        <end position="260"/>
    </location>
</feature>